<proteinExistence type="predicted"/>
<comment type="caution">
    <text evidence="1">The sequence shown here is derived from an EMBL/GenBank/DDBJ whole genome shotgun (WGS) entry which is preliminary data.</text>
</comment>
<dbReference type="RefSeq" id="WP_230001069.1">
    <property type="nucleotide sequence ID" value="NZ_JAJJMN010000002.1"/>
</dbReference>
<reference evidence="1" key="1">
    <citation type="submission" date="2021-11" db="EMBL/GenBank/DDBJ databases">
        <title>Description of novel Flavobacterium species.</title>
        <authorList>
            <person name="Saticioglu I.B."/>
            <person name="Ay H."/>
            <person name="Altun S."/>
            <person name="Duman M."/>
        </authorList>
    </citation>
    <scope>NUCLEOTIDE SEQUENCE</scope>
    <source>
        <strain evidence="1">F-126</strain>
    </source>
</reference>
<dbReference type="EMBL" id="JAJJMN010000002">
    <property type="protein sequence ID" value="MCC9020171.1"/>
    <property type="molecule type" value="Genomic_DNA"/>
</dbReference>
<evidence type="ECO:0000313" key="2">
    <source>
        <dbReference type="Proteomes" id="UP001430700"/>
    </source>
</evidence>
<dbReference type="Proteomes" id="UP001430700">
    <property type="component" value="Unassembled WGS sequence"/>
</dbReference>
<gene>
    <name evidence="1" type="ORF">LNQ34_20595</name>
</gene>
<name>A0ABS8M5W8_9FLAO</name>
<protein>
    <submittedName>
        <fullName evidence="1">Uncharacterized protein</fullName>
    </submittedName>
</protein>
<organism evidence="1 2">
    <name type="scientific">Flavobacterium lipolyticum</name>
    <dbReference type="NCBI Taxonomy" id="2893754"/>
    <lineage>
        <taxon>Bacteria</taxon>
        <taxon>Pseudomonadati</taxon>
        <taxon>Bacteroidota</taxon>
        <taxon>Flavobacteriia</taxon>
        <taxon>Flavobacteriales</taxon>
        <taxon>Flavobacteriaceae</taxon>
        <taxon>Flavobacterium</taxon>
    </lineage>
</organism>
<accession>A0ABS8M5W8</accession>
<keyword evidence="2" id="KW-1185">Reference proteome</keyword>
<evidence type="ECO:0000313" key="1">
    <source>
        <dbReference type="EMBL" id="MCC9020171.1"/>
    </source>
</evidence>
<sequence>MKQVLFKDLGESRNKDIFPSQEIKENLVNAFFPEDTLTLTHNLSSVTAAFYGLLLKNIGAAFGNDKMDEHSKKLFYDLGKLKTMQAFQANPTLEKDTRTFAAVVIYAIYNSSPEYNFRILKYSPENTIVELTGVDRYLKILTELGIEKHITIPTFLPFVEGIKEVVNIPCQIEYTFEQTNPDFTIKSVYNIKQL</sequence>